<evidence type="ECO:0008006" key="2">
    <source>
        <dbReference type="Google" id="ProtNLM"/>
    </source>
</evidence>
<organism evidence="1">
    <name type="scientific">marine sediment metagenome</name>
    <dbReference type="NCBI Taxonomy" id="412755"/>
    <lineage>
        <taxon>unclassified sequences</taxon>
        <taxon>metagenomes</taxon>
        <taxon>ecological metagenomes</taxon>
    </lineage>
</organism>
<comment type="caution">
    <text evidence="1">The sequence shown here is derived from an EMBL/GenBank/DDBJ whole genome shotgun (WGS) entry which is preliminary data.</text>
</comment>
<feature type="non-terminal residue" evidence="1">
    <location>
        <position position="56"/>
    </location>
</feature>
<dbReference type="EMBL" id="LAZR01056134">
    <property type="protein sequence ID" value="KKK74824.1"/>
    <property type="molecule type" value="Genomic_DNA"/>
</dbReference>
<proteinExistence type="predicted"/>
<name>A0A0F9A8C2_9ZZZZ</name>
<dbReference type="Gene3D" id="2.20.28.160">
    <property type="match status" value="1"/>
</dbReference>
<sequence length="56" mass="6010">MPITVLCPNCGKKLKAPDKVAGKRAKCPSCGQIMQIPEIVHEAEEVTEDFGLSGLQ</sequence>
<protein>
    <recommendedName>
        <fullName evidence="2">Zinc finger/thioredoxin putative domain-containing protein</fullName>
    </recommendedName>
</protein>
<dbReference type="AlphaFoldDB" id="A0A0F9A8C2"/>
<gene>
    <name evidence="1" type="ORF">LCGC14_2879880</name>
</gene>
<accession>A0A0F9A8C2</accession>
<evidence type="ECO:0000313" key="1">
    <source>
        <dbReference type="EMBL" id="KKK74824.1"/>
    </source>
</evidence>
<reference evidence="1" key="1">
    <citation type="journal article" date="2015" name="Nature">
        <title>Complex archaea that bridge the gap between prokaryotes and eukaryotes.</title>
        <authorList>
            <person name="Spang A."/>
            <person name="Saw J.H."/>
            <person name="Jorgensen S.L."/>
            <person name="Zaremba-Niedzwiedzka K."/>
            <person name="Martijn J."/>
            <person name="Lind A.E."/>
            <person name="van Eijk R."/>
            <person name="Schleper C."/>
            <person name="Guy L."/>
            <person name="Ettema T.J."/>
        </authorList>
    </citation>
    <scope>NUCLEOTIDE SEQUENCE</scope>
</reference>